<dbReference type="EMBL" id="HBUE01076280">
    <property type="protein sequence ID" value="CAG6475202.1"/>
    <property type="molecule type" value="Transcribed_RNA"/>
</dbReference>
<name>A0A8D8BGT5_CULPI</name>
<evidence type="ECO:0000313" key="1">
    <source>
        <dbReference type="EMBL" id="CAG6475202.1"/>
    </source>
</evidence>
<protein>
    <submittedName>
        <fullName evidence="1">(northern house mosquito) hypothetical protein</fullName>
    </submittedName>
</protein>
<sequence length="121" mass="13487">MSASSAQQSLAMAILHLCEQRVLKERKNTVSEQPHATYPKQLKRVVISFLARNAGSVATNKAHYNTSKIQTGRANNSRGSELQRRTSFHHSRFALSAVRSSFAVCFLCASNLEVCYLAESW</sequence>
<accession>A0A8D8BGT5</accession>
<reference evidence="1" key="1">
    <citation type="submission" date="2021-05" db="EMBL/GenBank/DDBJ databases">
        <authorList>
            <person name="Alioto T."/>
            <person name="Alioto T."/>
            <person name="Gomez Garrido J."/>
        </authorList>
    </citation>
    <scope>NUCLEOTIDE SEQUENCE</scope>
</reference>
<dbReference type="EMBL" id="HBUE01076279">
    <property type="protein sequence ID" value="CAG6475201.1"/>
    <property type="molecule type" value="Transcribed_RNA"/>
</dbReference>
<organism evidence="1">
    <name type="scientific">Culex pipiens</name>
    <name type="common">House mosquito</name>
    <dbReference type="NCBI Taxonomy" id="7175"/>
    <lineage>
        <taxon>Eukaryota</taxon>
        <taxon>Metazoa</taxon>
        <taxon>Ecdysozoa</taxon>
        <taxon>Arthropoda</taxon>
        <taxon>Hexapoda</taxon>
        <taxon>Insecta</taxon>
        <taxon>Pterygota</taxon>
        <taxon>Neoptera</taxon>
        <taxon>Endopterygota</taxon>
        <taxon>Diptera</taxon>
        <taxon>Nematocera</taxon>
        <taxon>Culicoidea</taxon>
        <taxon>Culicidae</taxon>
        <taxon>Culicinae</taxon>
        <taxon>Culicini</taxon>
        <taxon>Culex</taxon>
        <taxon>Culex</taxon>
    </lineage>
</organism>
<proteinExistence type="predicted"/>
<dbReference type="AlphaFoldDB" id="A0A8D8BGT5"/>